<keyword evidence="2" id="KW-1133">Transmembrane helix</keyword>
<feature type="transmembrane region" description="Helical" evidence="2">
    <location>
        <begin position="20"/>
        <end position="41"/>
    </location>
</feature>
<dbReference type="InterPro" id="IPR045584">
    <property type="entry name" value="Pilin-like"/>
</dbReference>
<evidence type="ECO:0000256" key="1">
    <source>
        <dbReference type="ARBA" id="ARBA00022481"/>
    </source>
</evidence>
<dbReference type="Proteomes" id="UP000178565">
    <property type="component" value="Unassembled WGS sequence"/>
</dbReference>
<dbReference type="PROSITE" id="PS00409">
    <property type="entry name" value="PROKAR_NTER_METHYL"/>
    <property type="match status" value="1"/>
</dbReference>
<protein>
    <recommendedName>
        <fullName evidence="5">Type II secretion system protein GspG C-terminal domain-containing protein</fullName>
    </recommendedName>
</protein>
<evidence type="ECO:0008006" key="5">
    <source>
        <dbReference type="Google" id="ProtNLM"/>
    </source>
</evidence>
<comment type="caution">
    <text evidence="3">The sequence shown here is derived from an EMBL/GenBank/DDBJ whole genome shotgun (WGS) entry which is preliminary data.</text>
</comment>
<organism evidence="3 4">
    <name type="scientific">Candidatus Daviesbacteria bacterium RIFCSPLOWO2_01_FULL_39_12</name>
    <dbReference type="NCBI Taxonomy" id="1797785"/>
    <lineage>
        <taxon>Bacteria</taxon>
        <taxon>Candidatus Daviesiibacteriota</taxon>
    </lineage>
</organism>
<gene>
    <name evidence="3" type="ORF">A3B45_01875</name>
</gene>
<dbReference type="EMBL" id="MFDM01000031">
    <property type="protein sequence ID" value="OGE41949.1"/>
    <property type="molecule type" value="Genomic_DNA"/>
</dbReference>
<dbReference type="STRING" id="1797785.A3B45_01875"/>
<reference evidence="3 4" key="1">
    <citation type="journal article" date="2016" name="Nat. Commun.">
        <title>Thousands of microbial genomes shed light on interconnected biogeochemical processes in an aquifer system.</title>
        <authorList>
            <person name="Anantharaman K."/>
            <person name="Brown C.T."/>
            <person name="Hug L.A."/>
            <person name="Sharon I."/>
            <person name="Castelle C.J."/>
            <person name="Probst A.J."/>
            <person name="Thomas B.C."/>
            <person name="Singh A."/>
            <person name="Wilkins M.J."/>
            <person name="Karaoz U."/>
            <person name="Brodie E.L."/>
            <person name="Williams K.H."/>
            <person name="Hubbard S.S."/>
            <person name="Banfield J.F."/>
        </authorList>
    </citation>
    <scope>NUCLEOTIDE SEQUENCE [LARGE SCALE GENOMIC DNA]</scope>
</reference>
<keyword evidence="1" id="KW-0488">Methylation</keyword>
<evidence type="ECO:0000256" key="2">
    <source>
        <dbReference type="SAM" id="Phobius"/>
    </source>
</evidence>
<accession>A0A1F5KM83</accession>
<keyword evidence="2" id="KW-0472">Membrane</keyword>
<sequence>MHKLLPKSARNPRGFTLIELLVVISIIAILAVIGITIFSGAQARARNAKRRTDVNALVSALEVNKDSTASVYAVISGSWFSGGGIPQEGTGGVPQYALLYVSAQGYTVNSPTAWLPAAATPTSNNTNPAGGTVAVVSLACGTPPCGGPIPGAGTLIYSFSVCTLLESEVIGGGTRSIYCRQNSQ</sequence>
<dbReference type="SUPFAM" id="SSF54523">
    <property type="entry name" value="Pili subunits"/>
    <property type="match status" value="1"/>
</dbReference>
<dbReference type="Gene3D" id="3.30.700.10">
    <property type="entry name" value="Glycoprotein, Type 4 Pilin"/>
    <property type="match status" value="1"/>
</dbReference>
<dbReference type="NCBIfam" id="TIGR02532">
    <property type="entry name" value="IV_pilin_GFxxxE"/>
    <property type="match status" value="1"/>
</dbReference>
<dbReference type="AlphaFoldDB" id="A0A1F5KM83"/>
<dbReference type="InterPro" id="IPR012902">
    <property type="entry name" value="N_methyl_site"/>
</dbReference>
<dbReference type="PRINTS" id="PR00813">
    <property type="entry name" value="BCTERIALGSPG"/>
</dbReference>
<name>A0A1F5KM83_9BACT</name>
<dbReference type="GO" id="GO:0015627">
    <property type="term" value="C:type II protein secretion system complex"/>
    <property type="evidence" value="ECO:0007669"/>
    <property type="project" value="InterPro"/>
</dbReference>
<dbReference type="InterPro" id="IPR000983">
    <property type="entry name" value="Bac_GSPG_pilin"/>
</dbReference>
<proteinExistence type="predicted"/>
<evidence type="ECO:0000313" key="3">
    <source>
        <dbReference type="EMBL" id="OGE41949.1"/>
    </source>
</evidence>
<keyword evidence="2" id="KW-0812">Transmembrane</keyword>
<dbReference type="Pfam" id="PF07963">
    <property type="entry name" value="N_methyl"/>
    <property type="match status" value="1"/>
</dbReference>
<dbReference type="GO" id="GO:0015628">
    <property type="term" value="P:protein secretion by the type II secretion system"/>
    <property type="evidence" value="ECO:0007669"/>
    <property type="project" value="InterPro"/>
</dbReference>
<evidence type="ECO:0000313" key="4">
    <source>
        <dbReference type="Proteomes" id="UP000178565"/>
    </source>
</evidence>